<name>A0A2M4DLS9_ANODA</name>
<keyword evidence="1" id="KW-1133">Transmembrane helix</keyword>
<reference evidence="2" key="1">
    <citation type="submission" date="2018-01" db="EMBL/GenBank/DDBJ databases">
        <title>An insight into the sialome of Amazonian anophelines.</title>
        <authorList>
            <person name="Ribeiro J.M."/>
            <person name="Scarpassa V."/>
            <person name="Calvo E."/>
        </authorList>
    </citation>
    <scope>NUCLEOTIDE SEQUENCE</scope>
</reference>
<sequence length="84" mass="9422">MRPGHWLRWNLLWMLNSILVPLFWGPVVVRPSGMSIDGIGHRPCTWHTTKKRRKKGFLVLSAVIATSLPAFTPPTSATAKDKTS</sequence>
<evidence type="ECO:0000256" key="1">
    <source>
        <dbReference type="SAM" id="Phobius"/>
    </source>
</evidence>
<dbReference type="EMBL" id="GGFL01014313">
    <property type="protein sequence ID" value="MBW78491.1"/>
    <property type="molecule type" value="Transcribed_RNA"/>
</dbReference>
<organism evidence="2">
    <name type="scientific">Anopheles darlingi</name>
    <name type="common">Mosquito</name>
    <dbReference type="NCBI Taxonomy" id="43151"/>
    <lineage>
        <taxon>Eukaryota</taxon>
        <taxon>Metazoa</taxon>
        <taxon>Ecdysozoa</taxon>
        <taxon>Arthropoda</taxon>
        <taxon>Hexapoda</taxon>
        <taxon>Insecta</taxon>
        <taxon>Pterygota</taxon>
        <taxon>Neoptera</taxon>
        <taxon>Endopterygota</taxon>
        <taxon>Diptera</taxon>
        <taxon>Nematocera</taxon>
        <taxon>Culicoidea</taxon>
        <taxon>Culicidae</taxon>
        <taxon>Anophelinae</taxon>
        <taxon>Anopheles</taxon>
    </lineage>
</organism>
<feature type="transmembrane region" description="Helical" evidence="1">
    <location>
        <begin position="56"/>
        <end position="72"/>
    </location>
</feature>
<keyword evidence="1" id="KW-0472">Membrane</keyword>
<evidence type="ECO:0000313" key="2">
    <source>
        <dbReference type="EMBL" id="MBW78491.1"/>
    </source>
</evidence>
<protein>
    <submittedName>
        <fullName evidence="2">Uncharacterized protein</fullName>
    </submittedName>
</protein>
<proteinExistence type="predicted"/>
<keyword evidence="1" id="KW-0812">Transmembrane</keyword>
<feature type="transmembrane region" description="Helical" evidence="1">
    <location>
        <begin position="6"/>
        <end position="24"/>
    </location>
</feature>
<accession>A0A2M4DLS9</accession>
<dbReference type="AlphaFoldDB" id="A0A2M4DLS9"/>